<evidence type="ECO:0000313" key="2">
    <source>
        <dbReference type="EMBL" id="CAF9933290.1"/>
    </source>
</evidence>
<proteinExistence type="predicted"/>
<dbReference type="Proteomes" id="UP000664534">
    <property type="component" value="Unassembled WGS sequence"/>
</dbReference>
<dbReference type="PANTHER" id="PTHR31642:SF270">
    <property type="entry name" value="O-ACYLTRANSFERASE AUSQ"/>
    <property type="match status" value="1"/>
</dbReference>
<name>A0A8H3IY31_9LECA</name>
<evidence type="ECO:0000313" key="3">
    <source>
        <dbReference type="Proteomes" id="UP000664534"/>
    </source>
</evidence>
<dbReference type="GO" id="GO:0016747">
    <property type="term" value="F:acyltransferase activity, transferring groups other than amino-acyl groups"/>
    <property type="evidence" value="ECO:0007669"/>
    <property type="project" value="TreeGrafter"/>
</dbReference>
<organism evidence="2 3">
    <name type="scientific">Imshaugia aleurites</name>
    <dbReference type="NCBI Taxonomy" id="172621"/>
    <lineage>
        <taxon>Eukaryota</taxon>
        <taxon>Fungi</taxon>
        <taxon>Dikarya</taxon>
        <taxon>Ascomycota</taxon>
        <taxon>Pezizomycotina</taxon>
        <taxon>Lecanoromycetes</taxon>
        <taxon>OSLEUM clade</taxon>
        <taxon>Lecanoromycetidae</taxon>
        <taxon>Lecanorales</taxon>
        <taxon>Lecanorineae</taxon>
        <taxon>Parmeliaceae</taxon>
        <taxon>Imshaugia</taxon>
    </lineage>
</organism>
<comment type="caution">
    <text evidence="2">The sequence shown here is derived from an EMBL/GenBank/DDBJ whole genome shotgun (WGS) entry which is preliminary data.</text>
</comment>
<keyword evidence="1" id="KW-0808">Transferase</keyword>
<evidence type="ECO:0000256" key="1">
    <source>
        <dbReference type="ARBA" id="ARBA00022679"/>
    </source>
</evidence>
<dbReference type="EMBL" id="CAJPDT010000069">
    <property type="protein sequence ID" value="CAF9933290.1"/>
    <property type="molecule type" value="Genomic_DNA"/>
</dbReference>
<keyword evidence="3" id="KW-1185">Reference proteome</keyword>
<sequence length="414" mass="47147">MQAFEKGEVWPRSGWTERPTLEAQINFIRGGIILAVRAAHSVADGHGLLIITNVWAAYCRGEDGSILLGSDSLDRGRLMSGAPANLREFDTYEYNELPPSRKQASEHGWAHAFVKSGEWVSTRMRTTLVTALRMFSDLVTYRSMRIAPRFRRPIDEGTRQTAIFFFSAARLRELKDAVTACGDPEGQAMKMGWPSTHDAVVSLLWGCITRIWKDARYFDRDSNPSPLRRLRWQMAQRNTQPISVLVFWLNGRRLIQDPPLKSYIGNVILLNFLGGPFDDVRPTMEAWLGTLHEYDETYLMRLVGALGTVPDITRTRLSAGHGTFPESAMCINSWAAMDYYGTDWGDEVGGRPQRIRLPRVRVDPFCLVLPRLDAKNGWGEDDCGLEVVVNLKSTYMQRLTRDEFFNDWAEWRCS</sequence>
<dbReference type="AlphaFoldDB" id="A0A8H3IY31"/>
<dbReference type="InterPro" id="IPR023213">
    <property type="entry name" value="CAT-like_dom_sf"/>
</dbReference>
<dbReference type="PANTHER" id="PTHR31642">
    <property type="entry name" value="TRICHOTHECENE 3-O-ACETYLTRANSFERASE"/>
    <property type="match status" value="1"/>
</dbReference>
<dbReference type="InterPro" id="IPR050317">
    <property type="entry name" value="Plant_Fungal_Acyltransferase"/>
</dbReference>
<protein>
    <submittedName>
        <fullName evidence="2">Uncharacterized protein</fullName>
    </submittedName>
</protein>
<accession>A0A8H3IY31</accession>
<gene>
    <name evidence="2" type="ORF">IMSHALPRED_009130</name>
</gene>
<reference evidence="2" key="1">
    <citation type="submission" date="2021-03" db="EMBL/GenBank/DDBJ databases">
        <authorList>
            <person name="Tagirdzhanova G."/>
        </authorList>
    </citation>
    <scope>NUCLEOTIDE SEQUENCE</scope>
</reference>
<dbReference type="Gene3D" id="3.30.559.10">
    <property type="entry name" value="Chloramphenicol acetyltransferase-like domain"/>
    <property type="match status" value="2"/>
</dbReference>
<dbReference type="Pfam" id="PF02458">
    <property type="entry name" value="Transferase"/>
    <property type="match status" value="1"/>
</dbReference>
<dbReference type="OrthoDB" id="671439at2759"/>